<organism evidence="11 12">
    <name type="scientific">Zwartia hollandica</name>
    <dbReference type="NCBI Taxonomy" id="324606"/>
    <lineage>
        <taxon>Bacteria</taxon>
        <taxon>Pseudomonadati</taxon>
        <taxon>Pseudomonadota</taxon>
        <taxon>Betaproteobacteria</taxon>
        <taxon>Burkholderiales</taxon>
        <taxon>Alcaligenaceae</taxon>
        <taxon>Zwartia</taxon>
    </lineage>
</organism>
<proteinExistence type="predicted"/>
<dbReference type="PROSITE" id="PS50109">
    <property type="entry name" value="HIS_KIN"/>
    <property type="match status" value="1"/>
</dbReference>
<dbReference type="InterPro" id="IPR005467">
    <property type="entry name" value="His_kinase_dom"/>
</dbReference>
<dbReference type="PANTHER" id="PTHR43065:SF10">
    <property type="entry name" value="PEROXIDE STRESS-ACTIVATED HISTIDINE KINASE MAK3"/>
    <property type="match status" value="1"/>
</dbReference>
<feature type="domain" description="Histidine kinase" evidence="10">
    <location>
        <begin position="262"/>
        <end position="476"/>
    </location>
</feature>
<keyword evidence="9" id="KW-0472">Membrane</keyword>
<evidence type="ECO:0000256" key="2">
    <source>
        <dbReference type="ARBA" id="ARBA00012438"/>
    </source>
</evidence>
<gene>
    <name evidence="11" type="ORF">KZZ10_11800</name>
</gene>
<dbReference type="SUPFAM" id="SSF47384">
    <property type="entry name" value="Homodimeric domain of signal transducing histidine kinase"/>
    <property type="match status" value="1"/>
</dbReference>
<evidence type="ECO:0000256" key="4">
    <source>
        <dbReference type="ARBA" id="ARBA00022679"/>
    </source>
</evidence>
<accession>A0A953NDQ2</accession>
<dbReference type="InterPro" id="IPR036890">
    <property type="entry name" value="HATPase_C_sf"/>
</dbReference>
<dbReference type="SMART" id="SM00388">
    <property type="entry name" value="HisKA"/>
    <property type="match status" value="1"/>
</dbReference>
<feature type="transmembrane region" description="Helical" evidence="9">
    <location>
        <begin position="155"/>
        <end position="182"/>
    </location>
</feature>
<comment type="caution">
    <text evidence="11">The sequence shown here is derived from an EMBL/GenBank/DDBJ whole genome shotgun (WGS) entry which is preliminary data.</text>
</comment>
<dbReference type="CDD" id="cd00075">
    <property type="entry name" value="HATPase"/>
    <property type="match status" value="1"/>
</dbReference>
<feature type="transmembrane region" description="Helical" evidence="9">
    <location>
        <begin position="122"/>
        <end position="143"/>
    </location>
</feature>
<dbReference type="Proteomes" id="UP000739565">
    <property type="component" value="Unassembled WGS sequence"/>
</dbReference>
<comment type="catalytic activity">
    <reaction evidence="1">
        <text>ATP + protein L-histidine = ADP + protein N-phospho-L-histidine.</text>
        <dbReference type="EC" id="2.7.13.3"/>
    </reaction>
</comment>
<dbReference type="InterPro" id="IPR036097">
    <property type="entry name" value="HisK_dim/P_sf"/>
</dbReference>
<keyword evidence="4" id="KW-0808">Transferase</keyword>
<keyword evidence="8" id="KW-0902">Two-component regulatory system</keyword>
<dbReference type="InterPro" id="IPR003594">
    <property type="entry name" value="HATPase_dom"/>
</dbReference>
<keyword evidence="12" id="KW-1185">Reference proteome</keyword>
<feature type="transmembrane region" description="Helical" evidence="9">
    <location>
        <begin position="6"/>
        <end position="29"/>
    </location>
</feature>
<dbReference type="RefSeq" id="WP_259661738.1">
    <property type="nucleotide sequence ID" value="NZ_JAHXRI010000010.1"/>
</dbReference>
<dbReference type="SMART" id="SM00387">
    <property type="entry name" value="HATPase_c"/>
    <property type="match status" value="1"/>
</dbReference>
<evidence type="ECO:0000256" key="3">
    <source>
        <dbReference type="ARBA" id="ARBA00022553"/>
    </source>
</evidence>
<evidence type="ECO:0000256" key="5">
    <source>
        <dbReference type="ARBA" id="ARBA00022741"/>
    </source>
</evidence>
<keyword evidence="9" id="KW-1133">Transmembrane helix</keyword>
<dbReference type="PANTHER" id="PTHR43065">
    <property type="entry name" value="SENSOR HISTIDINE KINASE"/>
    <property type="match status" value="1"/>
</dbReference>
<dbReference type="GO" id="GO:0005524">
    <property type="term" value="F:ATP binding"/>
    <property type="evidence" value="ECO:0007669"/>
    <property type="project" value="UniProtKB-KW"/>
</dbReference>
<dbReference type="SUPFAM" id="SSF55874">
    <property type="entry name" value="ATPase domain of HSP90 chaperone/DNA topoisomerase II/histidine kinase"/>
    <property type="match status" value="1"/>
</dbReference>
<dbReference type="Gene3D" id="1.10.287.130">
    <property type="match status" value="1"/>
</dbReference>
<dbReference type="InterPro" id="IPR003661">
    <property type="entry name" value="HisK_dim/P_dom"/>
</dbReference>
<feature type="transmembrane region" description="Helical" evidence="9">
    <location>
        <begin position="36"/>
        <end position="55"/>
    </location>
</feature>
<feature type="transmembrane region" description="Helical" evidence="9">
    <location>
        <begin position="194"/>
        <end position="214"/>
    </location>
</feature>
<feature type="transmembrane region" description="Helical" evidence="9">
    <location>
        <begin position="91"/>
        <end position="110"/>
    </location>
</feature>
<evidence type="ECO:0000256" key="6">
    <source>
        <dbReference type="ARBA" id="ARBA00022777"/>
    </source>
</evidence>
<sequence>MTPFVIQTLFLFYSALSFLSATLIGALFWKRNDRSAMLWLCGCLLTSIATVTTIHRNEIPLTISFSLMVSLEALSVLLFSESLKRLSRNQANISLSWTTFVIPIALFVLVEVWRLASDGKVTPAITAATTLTFAITNIFCLYRTIRVKKEFQNKLFFDFLSIVFGLVSTLYLLRLLIIVSGYSGQSFDIKTLNVIVWFGLFLFGAIRNLAYIVLRLHLGFSEHTRLSSMNIQLSDLLDERNEMILSLQKLNRTASINALASTISHEINQPLAASRINAQMADLKLASDPPNVPFIRNLVGHILEDIDRASTIVQNVSRLTTNKSSNQSVIHLSESIHEVIEIARGQLRERGIMIELACSSEIKISINKSEWQQVLLNLINNAIQSLAEGKPAQKKIHISATQTAQHIKIFIEDTGPGIELGQESKIFELAFSNKESGSGIGLWLSKNIIRNFGGDITAQNLVNGGACFVIKLPRTPQQR</sequence>
<dbReference type="EC" id="2.7.13.3" evidence="2"/>
<keyword evidence="7" id="KW-0067">ATP-binding</keyword>
<protein>
    <recommendedName>
        <fullName evidence="2">histidine kinase</fullName>
        <ecNumber evidence="2">2.7.13.3</ecNumber>
    </recommendedName>
</protein>
<keyword evidence="9" id="KW-0812">Transmembrane</keyword>
<keyword evidence="5" id="KW-0547">Nucleotide-binding</keyword>
<dbReference type="Gene3D" id="3.30.565.10">
    <property type="entry name" value="Histidine kinase-like ATPase, C-terminal domain"/>
    <property type="match status" value="1"/>
</dbReference>
<keyword evidence="6 11" id="KW-0418">Kinase</keyword>
<dbReference type="GO" id="GO:0000155">
    <property type="term" value="F:phosphorelay sensor kinase activity"/>
    <property type="evidence" value="ECO:0007669"/>
    <property type="project" value="InterPro"/>
</dbReference>
<dbReference type="EMBL" id="JAHXRI010000010">
    <property type="protein sequence ID" value="MBZ1351331.1"/>
    <property type="molecule type" value="Genomic_DNA"/>
</dbReference>
<dbReference type="InterPro" id="IPR004358">
    <property type="entry name" value="Sig_transdc_His_kin-like_C"/>
</dbReference>
<dbReference type="PRINTS" id="PR00344">
    <property type="entry name" value="BCTRLSENSOR"/>
</dbReference>
<evidence type="ECO:0000313" key="11">
    <source>
        <dbReference type="EMBL" id="MBZ1351331.1"/>
    </source>
</evidence>
<dbReference type="AlphaFoldDB" id="A0A953NDQ2"/>
<evidence type="ECO:0000256" key="8">
    <source>
        <dbReference type="ARBA" id="ARBA00023012"/>
    </source>
</evidence>
<evidence type="ECO:0000313" key="12">
    <source>
        <dbReference type="Proteomes" id="UP000739565"/>
    </source>
</evidence>
<evidence type="ECO:0000256" key="1">
    <source>
        <dbReference type="ARBA" id="ARBA00000085"/>
    </source>
</evidence>
<name>A0A953NDQ2_9BURK</name>
<keyword evidence="3" id="KW-0597">Phosphoprotein</keyword>
<dbReference type="CDD" id="cd00082">
    <property type="entry name" value="HisKA"/>
    <property type="match status" value="1"/>
</dbReference>
<dbReference type="Pfam" id="PF02518">
    <property type="entry name" value="HATPase_c"/>
    <property type="match status" value="1"/>
</dbReference>
<evidence type="ECO:0000259" key="10">
    <source>
        <dbReference type="PROSITE" id="PS50109"/>
    </source>
</evidence>
<feature type="transmembrane region" description="Helical" evidence="9">
    <location>
        <begin position="61"/>
        <end position="79"/>
    </location>
</feature>
<evidence type="ECO:0000256" key="9">
    <source>
        <dbReference type="SAM" id="Phobius"/>
    </source>
</evidence>
<reference evidence="11" key="1">
    <citation type="submission" date="2021-07" db="EMBL/GenBank/DDBJ databases">
        <title>New genus and species of the family Alcaligenaceae.</title>
        <authorList>
            <person name="Hahn M.W."/>
        </authorList>
    </citation>
    <scope>NUCLEOTIDE SEQUENCE</scope>
    <source>
        <strain evidence="11">LF4-65</strain>
    </source>
</reference>
<evidence type="ECO:0000256" key="7">
    <source>
        <dbReference type="ARBA" id="ARBA00022840"/>
    </source>
</evidence>